<protein>
    <recommendedName>
        <fullName evidence="4">Cullin family profile domain-containing protein</fullName>
    </recommendedName>
</protein>
<dbReference type="Gene3D" id="3.30.230.130">
    <property type="entry name" value="Cullin, Chain C, Domain 2"/>
    <property type="match status" value="1"/>
</dbReference>
<dbReference type="InterPro" id="IPR036317">
    <property type="entry name" value="Cullin_homology_sf"/>
</dbReference>
<dbReference type="Proteomes" id="UP000094285">
    <property type="component" value="Unassembled WGS sequence"/>
</dbReference>
<keyword evidence="6" id="KW-1185">Reference proteome</keyword>
<dbReference type="SMART" id="SM00182">
    <property type="entry name" value="CULLIN"/>
    <property type="match status" value="1"/>
</dbReference>
<dbReference type="AlphaFoldDB" id="A0A1E4SPG5"/>
<sequence length="770" mass="90358">MDPLKAPQSAFSFTAAEPIRNTLEQPTSLVSAAIDDSKKRQKPEDDLEFVDSMGAFIQESRSTLSELVDLILANLPLKRSYHTYTTLVESHCRLKSDERSKLTQMIYEKLDKHYQDHTKLEIANILESMWDNSQTIIEKCLVVFEDWESKLKLIRKLFLYLDRSYLLNHATKSQILNYGMDLLINDVFIDNHRYRMILLKLHTDILAEYRQRDEEYPQFIKDFTKAILKFNYTRTFTAYLDTVLVDLIIAQFNTLKVTWWENPEDYLAIVVRRASREKEYYRECGYSSKSINNLILRLHWILIFEDFKTFISSVLPYLVEPEYHYRLRLVYSWSESSKRAFALDSMPIFVLEWGQMISNKVLKIIDSNKTQLPKFLVHELVDLFTKFNGIVGECLNGNEKFEFELRSSFTNAFNKRPNNNFVILQLAKYCDNYFKASSKKTSSDIPFEEFKSNVLVIFKCINNKQDFLIPYKKDLSRRLLLARNSNFDQEKQLADSIMDLVGAFDSNGLDALFTDFITSRDSYSSILESDVIEFNPLVLDKSKWPDIPKLETEAAIPSQLSSILDSFSTKYLELNERHKSQKLDWSNYSLHQLTIHGEFEKGVKELSVNLLQAVVILLFNDADSYLFKQIRQKTNMETKLLTRILTSLTTERYKILIRNDDMYNYNYQFTDKSYRIRIPLAKDTTTKAAKRGGEIVQEIEKNRKEEFSSVLMKIMKQFKELAVSELFGKAIDILEKRNPVSIVDLKESLEQLINREYILRVTTEKVRYIP</sequence>
<dbReference type="GO" id="GO:0006511">
    <property type="term" value="P:ubiquitin-dependent protein catabolic process"/>
    <property type="evidence" value="ECO:0007669"/>
    <property type="project" value="InterPro"/>
</dbReference>
<dbReference type="Gene3D" id="1.10.10.10">
    <property type="entry name" value="Winged helix-like DNA-binding domain superfamily/Winged helix DNA-binding domain"/>
    <property type="match status" value="1"/>
</dbReference>
<dbReference type="InterPro" id="IPR001373">
    <property type="entry name" value="Cullin_N"/>
</dbReference>
<dbReference type="SMART" id="SM00884">
    <property type="entry name" value="Cullin_Nedd8"/>
    <property type="match status" value="1"/>
</dbReference>
<proteinExistence type="inferred from homology"/>
<evidence type="ECO:0000256" key="3">
    <source>
        <dbReference type="RuleBase" id="RU003829"/>
    </source>
</evidence>
<dbReference type="PANTHER" id="PTHR11932">
    <property type="entry name" value="CULLIN"/>
    <property type="match status" value="1"/>
</dbReference>
<dbReference type="Pfam" id="PF10557">
    <property type="entry name" value="Cullin_Nedd8"/>
    <property type="match status" value="1"/>
</dbReference>
<dbReference type="RefSeq" id="XP_020066500.1">
    <property type="nucleotide sequence ID" value="XM_020209137.1"/>
</dbReference>
<dbReference type="SUPFAM" id="SSF74788">
    <property type="entry name" value="Cullin repeat-like"/>
    <property type="match status" value="1"/>
</dbReference>
<dbReference type="EMBL" id="KV453909">
    <property type="protein sequence ID" value="ODV81378.1"/>
    <property type="molecule type" value="Genomic_DNA"/>
</dbReference>
<comment type="similarity">
    <text evidence="1 2 3">Belongs to the cullin family.</text>
</comment>
<dbReference type="STRING" id="984487.A0A1E4SPG5"/>
<evidence type="ECO:0000256" key="1">
    <source>
        <dbReference type="ARBA" id="ARBA00006019"/>
    </source>
</evidence>
<evidence type="ECO:0000313" key="5">
    <source>
        <dbReference type="EMBL" id="ODV81378.1"/>
    </source>
</evidence>
<evidence type="ECO:0000313" key="6">
    <source>
        <dbReference type="Proteomes" id="UP000094285"/>
    </source>
</evidence>
<evidence type="ECO:0000256" key="2">
    <source>
        <dbReference type="PROSITE-ProRule" id="PRU00330"/>
    </source>
</evidence>
<dbReference type="InterPro" id="IPR016159">
    <property type="entry name" value="Cullin_repeat-like_dom_sf"/>
</dbReference>
<organism evidence="5 6">
    <name type="scientific">Suhomyces tanzawaensis NRRL Y-17324</name>
    <dbReference type="NCBI Taxonomy" id="984487"/>
    <lineage>
        <taxon>Eukaryota</taxon>
        <taxon>Fungi</taxon>
        <taxon>Dikarya</taxon>
        <taxon>Ascomycota</taxon>
        <taxon>Saccharomycotina</taxon>
        <taxon>Pichiomycetes</taxon>
        <taxon>Debaryomycetaceae</taxon>
        <taxon>Suhomyces</taxon>
    </lineage>
</organism>
<dbReference type="InterPro" id="IPR016158">
    <property type="entry name" value="Cullin_homology"/>
</dbReference>
<dbReference type="GeneID" id="30983273"/>
<feature type="domain" description="Cullin family profile" evidence="4">
    <location>
        <begin position="426"/>
        <end position="649"/>
    </location>
</feature>
<dbReference type="InterPro" id="IPR036390">
    <property type="entry name" value="WH_DNA-bd_sf"/>
</dbReference>
<gene>
    <name evidence="5" type="ORF">CANTADRAFT_44690</name>
</gene>
<dbReference type="GO" id="GO:0031625">
    <property type="term" value="F:ubiquitin protein ligase binding"/>
    <property type="evidence" value="ECO:0007669"/>
    <property type="project" value="InterPro"/>
</dbReference>
<dbReference type="SUPFAM" id="SSF75632">
    <property type="entry name" value="Cullin homology domain"/>
    <property type="match status" value="1"/>
</dbReference>
<reference evidence="6" key="1">
    <citation type="submission" date="2016-05" db="EMBL/GenBank/DDBJ databases">
        <title>Comparative genomics of biotechnologically important yeasts.</title>
        <authorList>
            <consortium name="DOE Joint Genome Institute"/>
            <person name="Riley R."/>
            <person name="Haridas S."/>
            <person name="Wolfe K.H."/>
            <person name="Lopes M.R."/>
            <person name="Hittinger C.T."/>
            <person name="Goker M."/>
            <person name="Salamov A."/>
            <person name="Wisecaver J."/>
            <person name="Long T.M."/>
            <person name="Aerts A.L."/>
            <person name="Barry K."/>
            <person name="Choi C."/>
            <person name="Clum A."/>
            <person name="Coughlan A.Y."/>
            <person name="Deshpande S."/>
            <person name="Douglass A.P."/>
            <person name="Hanson S.J."/>
            <person name="Klenk H.-P."/>
            <person name="Labutti K."/>
            <person name="Lapidus A."/>
            <person name="Lindquist E."/>
            <person name="Lipzen A."/>
            <person name="Meier-Kolthoff J.P."/>
            <person name="Ohm R.A."/>
            <person name="Otillar R.P."/>
            <person name="Pangilinan J."/>
            <person name="Peng Y."/>
            <person name="Rokas A."/>
            <person name="Rosa C.A."/>
            <person name="Scheuner C."/>
            <person name="Sibirny A.A."/>
            <person name="Slot J.C."/>
            <person name="Stielow J.B."/>
            <person name="Sun H."/>
            <person name="Kurtzman C.P."/>
            <person name="Blackwell M."/>
            <person name="Grigoriev I.V."/>
            <person name="Jeffries T.W."/>
        </authorList>
    </citation>
    <scope>NUCLEOTIDE SEQUENCE [LARGE SCALE GENOMIC DNA]</scope>
    <source>
        <strain evidence="6">NRRL Y-17324</strain>
    </source>
</reference>
<dbReference type="OrthoDB" id="27073at2759"/>
<dbReference type="Pfam" id="PF00888">
    <property type="entry name" value="Cullin"/>
    <property type="match status" value="1"/>
</dbReference>
<dbReference type="Pfam" id="PF26557">
    <property type="entry name" value="Cullin_AB"/>
    <property type="match status" value="1"/>
</dbReference>
<dbReference type="InterPro" id="IPR019559">
    <property type="entry name" value="Cullin_neddylation_domain"/>
</dbReference>
<dbReference type="InterPro" id="IPR045093">
    <property type="entry name" value="Cullin"/>
</dbReference>
<dbReference type="InterPro" id="IPR059120">
    <property type="entry name" value="Cullin-like_AB"/>
</dbReference>
<dbReference type="PROSITE" id="PS50069">
    <property type="entry name" value="CULLIN_2"/>
    <property type="match status" value="1"/>
</dbReference>
<evidence type="ECO:0000259" key="4">
    <source>
        <dbReference type="PROSITE" id="PS50069"/>
    </source>
</evidence>
<dbReference type="SUPFAM" id="SSF46785">
    <property type="entry name" value="Winged helix' DNA-binding domain"/>
    <property type="match status" value="1"/>
</dbReference>
<dbReference type="InterPro" id="IPR036388">
    <property type="entry name" value="WH-like_DNA-bd_sf"/>
</dbReference>
<accession>A0A1E4SPG5</accession>
<name>A0A1E4SPG5_9ASCO</name>
<dbReference type="Gene3D" id="1.20.1310.10">
    <property type="entry name" value="Cullin Repeats"/>
    <property type="match status" value="3"/>
</dbReference>